<organism evidence="3 4">
    <name type="scientific">Deinococcus cellulosilyticus (strain DSM 18568 / NBRC 106333 / KACC 11606 / 5516J-15)</name>
    <dbReference type="NCBI Taxonomy" id="1223518"/>
    <lineage>
        <taxon>Bacteria</taxon>
        <taxon>Thermotogati</taxon>
        <taxon>Deinococcota</taxon>
        <taxon>Deinococci</taxon>
        <taxon>Deinococcales</taxon>
        <taxon>Deinococcaceae</taxon>
        <taxon>Deinococcus</taxon>
    </lineage>
</organism>
<feature type="domain" description="Sporulation stage II protein D amidase enhancer LytB N-terminal" evidence="2">
    <location>
        <begin position="109"/>
        <end position="196"/>
    </location>
</feature>
<dbReference type="GO" id="GO:0030435">
    <property type="term" value="P:sporulation resulting in formation of a cellular spore"/>
    <property type="evidence" value="ECO:0007669"/>
    <property type="project" value="InterPro"/>
</dbReference>
<dbReference type="InterPro" id="IPR051922">
    <property type="entry name" value="Bact_Sporulation_Assoc"/>
</dbReference>
<dbReference type="NCBIfam" id="TIGR02669">
    <property type="entry name" value="SpoIID_LytB"/>
    <property type="match status" value="1"/>
</dbReference>
<evidence type="ECO:0000256" key="1">
    <source>
        <dbReference type="SAM" id="SignalP"/>
    </source>
</evidence>
<dbReference type="EMBL" id="BJXB01000048">
    <property type="protein sequence ID" value="GEM49917.1"/>
    <property type="molecule type" value="Genomic_DNA"/>
</dbReference>
<dbReference type="InterPro" id="IPR013486">
    <property type="entry name" value="SpoIID/LytB"/>
</dbReference>
<feature type="signal peptide" evidence="1">
    <location>
        <begin position="1"/>
        <end position="17"/>
    </location>
</feature>
<accession>A0A511NBE7</accession>
<reference evidence="3 4" key="1">
    <citation type="submission" date="2019-07" db="EMBL/GenBank/DDBJ databases">
        <title>Whole genome shotgun sequence of Deinococcus cellulosilyticus NBRC 106333.</title>
        <authorList>
            <person name="Hosoyama A."/>
            <person name="Uohara A."/>
            <person name="Ohji S."/>
            <person name="Ichikawa N."/>
        </authorList>
    </citation>
    <scope>NUCLEOTIDE SEQUENCE [LARGE SCALE GENOMIC DNA]</scope>
    <source>
        <strain evidence="3 4">NBRC 106333</strain>
    </source>
</reference>
<keyword evidence="4" id="KW-1185">Reference proteome</keyword>
<gene>
    <name evidence="3" type="ORF">DC3_55520</name>
</gene>
<evidence type="ECO:0000259" key="2">
    <source>
        <dbReference type="Pfam" id="PF08486"/>
    </source>
</evidence>
<dbReference type="PANTHER" id="PTHR30032">
    <property type="entry name" value="N-ACETYLMURAMOYL-L-ALANINE AMIDASE-RELATED"/>
    <property type="match status" value="1"/>
</dbReference>
<proteinExistence type="predicted"/>
<dbReference type="AlphaFoldDB" id="A0A511NBE7"/>
<keyword evidence="1" id="KW-0732">Signal</keyword>
<name>A0A511NBE7_DEIC1</name>
<evidence type="ECO:0000313" key="4">
    <source>
        <dbReference type="Proteomes" id="UP000321306"/>
    </source>
</evidence>
<dbReference type="PANTHER" id="PTHR30032:SF4">
    <property type="entry name" value="AMIDASE ENHANCER"/>
    <property type="match status" value="1"/>
</dbReference>
<dbReference type="RefSeq" id="WP_146891426.1">
    <property type="nucleotide sequence ID" value="NZ_BJXB01000048.1"/>
</dbReference>
<dbReference type="Proteomes" id="UP000321306">
    <property type="component" value="Unassembled WGS sequence"/>
</dbReference>
<protein>
    <submittedName>
        <fullName evidence="3">Sporulation protein</fullName>
    </submittedName>
</protein>
<sequence>MRFLMFLCVLLFGVAFAQDVQIRVLVAQQSKVQLVIPFSHHVMAFDGTVLYQSSTPVQWDLEVKGSRIWINGQDSGRDVLHFQETTANQSLLLNGVRYRGAMSLYGQGSALTVVNTLNIEDYLRSVVPAEMPPSWPVEALKAQAIIARTYAIERLNPKGLYDVCATQQCQVYKGQSSENPLVDVAISQTYKQIIAYNQRPAKTFFSSDNGGFTASSAEVWGSNLPYLVAQPDPFSVGPKSKWSLNISFSQLTSVARNYGFKGTAKGFRVDKYSGSGRVTQVSVLSDSGAFALSGAEAGGIIRALGGFSTRVAVETNDSGVVIYGSGYGHGVGLSQYGAKGMAERGYSSDEILGFYYPGVSRGGYTLAAEVPETKPRQPLMRLNPLSSN</sequence>
<evidence type="ECO:0000313" key="3">
    <source>
        <dbReference type="EMBL" id="GEM49917.1"/>
    </source>
</evidence>
<dbReference type="InterPro" id="IPR013693">
    <property type="entry name" value="SpoIID/LytB_N"/>
</dbReference>
<feature type="chain" id="PRO_5022140882" evidence="1">
    <location>
        <begin position="18"/>
        <end position="388"/>
    </location>
</feature>
<dbReference type="GO" id="GO:0030288">
    <property type="term" value="C:outer membrane-bounded periplasmic space"/>
    <property type="evidence" value="ECO:0007669"/>
    <property type="project" value="TreeGrafter"/>
</dbReference>
<comment type="caution">
    <text evidence="3">The sequence shown here is derived from an EMBL/GenBank/DDBJ whole genome shotgun (WGS) entry which is preliminary data.</text>
</comment>
<dbReference type="Pfam" id="PF08486">
    <property type="entry name" value="SpoIID"/>
    <property type="match status" value="1"/>
</dbReference>
<dbReference type="OrthoDB" id="9794671at2"/>